<evidence type="ECO:0000256" key="2">
    <source>
        <dbReference type="ARBA" id="ARBA00007613"/>
    </source>
</evidence>
<dbReference type="SUPFAM" id="SSF56954">
    <property type="entry name" value="Outer membrane efflux proteins (OEP)"/>
    <property type="match status" value="1"/>
</dbReference>
<evidence type="ECO:0000256" key="5">
    <source>
        <dbReference type="ARBA" id="ARBA00022692"/>
    </source>
</evidence>
<dbReference type="PANTHER" id="PTHR30026:SF20">
    <property type="entry name" value="OUTER MEMBRANE PROTEIN TOLC"/>
    <property type="match status" value="1"/>
</dbReference>
<keyword evidence="6" id="KW-0472">Membrane</keyword>
<reference evidence="10 11" key="1">
    <citation type="submission" date="2018-05" db="EMBL/GenBank/DDBJ databases">
        <title>Complete genome sequence of Massilia oculi sp. nov. CCUG 43427T (=DSM 26321T), the type strain of M. oculi, and comparison with genome sequences of other Massilia strains.</title>
        <authorList>
            <person name="Zhu B."/>
        </authorList>
    </citation>
    <scope>NUCLEOTIDE SEQUENCE [LARGE SCALE GENOMIC DNA]</scope>
    <source>
        <strain evidence="10 11">CCUG 43427</strain>
    </source>
</reference>
<comment type="subcellular location">
    <subcellularLocation>
        <location evidence="1">Cell outer membrane</location>
    </subcellularLocation>
</comment>
<dbReference type="PANTHER" id="PTHR30026">
    <property type="entry name" value="OUTER MEMBRANE PROTEIN TOLC"/>
    <property type="match status" value="1"/>
</dbReference>
<dbReference type="RefSeq" id="WP_109346434.1">
    <property type="nucleotide sequence ID" value="NZ_CP029343.1"/>
</dbReference>
<dbReference type="EMBL" id="CP029343">
    <property type="protein sequence ID" value="AWL06109.1"/>
    <property type="molecule type" value="Genomic_DNA"/>
</dbReference>
<comment type="similarity">
    <text evidence="2">Belongs to the outer membrane factor (OMF) (TC 1.B.17) family.</text>
</comment>
<evidence type="ECO:0000256" key="7">
    <source>
        <dbReference type="ARBA" id="ARBA00023237"/>
    </source>
</evidence>
<proteinExistence type="inferred from homology"/>
<keyword evidence="8" id="KW-0175">Coiled coil</keyword>
<dbReference type="InterPro" id="IPR010130">
    <property type="entry name" value="T1SS_OMP_TolC"/>
</dbReference>
<evidence type="ECO:0000256" key="3">
    <source>
        <dbReference type="ARBA" id="ARBA00022448"/>
    </source>
</evidence>
<dbReference type="Pfam" id="PF02321">
    <property type="entry name" value="OEP"/>
    <property type="match status" value="2"/>
</dbReference>
<name>A0A2S2DLY4_9BURK</name>
<feature type="signal peptide" evidence="9">
    <location>
        <begin position="1"/>
        <end position="31"/>
    </location>
</feature>
<feature type="chain" id="PRO_5015492180" evidence="9">
    <location>
        <begin position="32"/>
        <end position="452"/>
    </location>
</feature>
<evidence type="ECO:0000256" key="8">
    <source>
        <dbReference type="SAM" id="Coils"/>
    </source>
</evidence>
<gene>
    <name evidence="10" type="ORF">DIR46_17825</name>
</gene>
<evidence type="ECO:0000313" key="11">
    <source>
        <dbReference type="Proteomes" id="UP000245820"/>
    </source>
</evidence>
<keyword evidence="5" id="KW-0812">Transmembrane</keyword>
<keyword evidence="11" id="KW-1185">Reference proteome</keyword>
<dbReference type="GO" id="GO:1990281">
    <property type="term" value="C:efflux pump complex"/>
    <property type="evidence" value="ECO:0007669"/>
    <property type="project" value="TreeGrafter"/>
</dbReference>
<evidence type="ECO:0000256" key="4">
    <source>
        <dbReference type="ARBA" id="ARBA00022452"/>
    </source>
</evidence>
<feature type="coiled-coil region" evidence="8">
    <location>
        <begin position="195"/>
        <end position="222"/>
    </location>
</feature>
<accession>A0A2S2DLY4</accession>
<protein>
    <submittedName>
        <fullName evidence="10">Type I secretion protein TolC</fullName>
    </submittedName>
</protein>
<dbReference type="NCBIfam" id="TIGR01844">
    <property type="entry name" value="type_I_sec_TolC"/>
    <property type="match status" value="1"/>
</dbReference>
<evidence type="ECO:0000256" key="1">
    <source>
        <dbReference type="ARBA" id="ARBA00004442"/>
    </source>
</evidence>
<keyword evidence="7" id="KW-0998">Cell outer membrane</keyword>
<dbReference type="GO" id="GO:0015288">
    <property type="term" value="F:porin activity"/>
    <property type="evidence" value="ECO:0007669"/>
    <property type="project" value="TreeGrafter"/>
</dbReference>
<organism evidence="10 11">
    <name type="scientific">Massilia oculi</name>
    <dbReference type="NCBI Taxonomy" id="945844"/>
    <lineage>
        <taxon>Bacteria</taxon>
        <taxon>Pseudomonadati</taxon>
        <taxon>Pseudomonadota</taxon>
        <taxon>Betaproteobacteria</taxon>
        <taxon>Burkholderiales</taxon>
        <taxon>Oxalobacteraceae</taxon>
        <taxon>Telluria group</taxon>
        <taxon>Massilia</taxon>
    </lineage>
</organism>
<dbReference type="Gene3D" id="1.20.1600.10">
    <property type="entry name" value="Outer membrane efflux proteins (OEP)"/>
    <property type="match status" value="1"/>
</dbReference>
<evidence type="ECO:0000313" key="10">
    <source>
        <dbReference type="EMBL" id="AWL06109.1"/>
    </source>
</evidence>
<dbReference type="Proteomes" id="UP000245820">
    <property type="component" value="Chromosome"/>
</dbReference>
<dbReference type="GO" id="GO:0015562">
    <property type="term" value="F:efflux transmembrane transporter activity"/>
    <property type="evidence" value="ECO:0007669"/>
    <property type="project" value="InterPro"/>
</dbReference>
<evidence type="ECO:0000256" key="6">
    <source>
        <dbReference type="ARBA" id="ARBA00023136"/>
    </source>
</evidence>
<dbReference type="GO" id="GO:0009279">
    <property type="term" value="C:cell outer membrane"/>
    <property type="evidence" value="ECO:0007669"/>
    <property type="project" value="UniProtKB-SubCell"/>
</dbReference>
<sequence>MAQAIRKPGVLRRSGLAVAALLAFAAGNAGAVSLQQAYEAALKNDPQYRMNYYENESAKESVNLGRSNLLPRLSGGYRASRNIADTFTCCDRFGVDIPAHPRYISRSASINLQQPILNLDSIFRYRQGKVQTAQGAKKFESDTNDVIIRVVGAYADALFAEDQVELSRVQRDMYLEQMKVNNRLFEKGEGTKTDMLETQARLDLAEAQLVEARNNAIAMRNTLAGIIGMDPGTLDKLGPEFRFQDLPLKSFEDWRRTAEERNPLLAAGRLAVENARLEIKRQKAGHMPTVDLVAGYSRDDAASLQNYQQDSINRTVGVQVNIPIYQGGAISATTRQAAANLERSRAELDTQSNRIMVELRKSYDLVENSVAMITALERAVASGKELMVATEKSVAGGVRINLDLLNAQQQLYTSQRDLAQARYSYLLGLLRLRADAGTLNPDAVREVAAYFR</sequence>
<keyword evidence="4" id="KW-1134">Transmembrane beta strand</keyword>
<dbReference type="InterPro" id="IPR003423">
    <property type="entry name" value="OMP_efflux"/>
</dbReference>
<dbReference type="OrthoDB" id="9813458at2"/>
<keyword evidence="3" id="KW-0813">Transport</keyword>
<dbReference type="AlphaFoldDB" id="A0A2S2DLY4"/>
<dbReference type="InterPro" id="IPR051906">
    <property type="entry name" value="TolC-like"/>
</dbReference>
<dbReference type="KEGG" id="mtim:DIR46_17825"/>
<keyword evidence="9" id="KW-0732">Signal</keyword>
<evidence type="ECO:0000256" key="9">
    <source>
        <dbReference type="SAM" id="SignalP"/>
    </source>
</evidence>